<dbReference type="STRING" id="29488.KS18_08895"/>
<keyword evidence="3 6" id="KW-0238">DNA-binding</keyword>
<name>A0A1G5QL93_PHOLU</name>
<dbReference type="InterPro" id="IPR058163">
    <property type="entry name" value="LysR-type_TF_proteobact-type"/>
</dbReference>
<evidence type="ECO:0000256" key="4">
    <source>
        <dbReference type="ARBA" id="ARBA00023163"/>
    </source>
</evidence>
<dbReference type="InterPro" id="IPR036388">
    <property type="entry name" value="WH-like_DNA-bd_sf"/>
</dbReference>
<dbReference type="SUPFAM" id="SSF46785">
    <property type="entry name" value="Winged helix' DNA-binding domain"/>
    <property type="match status" value="1"/>
</dbReference>
<dbReference type="GO" id="GO:0003700">
    <property type="term" value="F:DNA-binding transcription factor activity"/>
    <property type="evidence" value="ECO:0007669"/>
    <property type="project" value="InterPro"/>
</dbReference>
<keyword evidence="7" id="KW-1185">Reference proteome</keyword>
<evidence type="ECO:0000256" key="3">
    <source>
        <dbReference type="ARBA" id="ARBA00023125"/>
    </source>
</evidence>
<dbReference type="InterPro" id="IPR000847">
    <property type="entry name" value="LysR_HTH_N"/>
</dbReference>
<comment type="similarity">
    <text evidence="1">Belongs to the LysR transcriptional regulatory family.</text>
</comment>
<proteinExistence type="inferred from homology"/>
<protein>
    <submittedName>
        <fullName evidence="6">DNA-binding transcriptional regulator, LysR family</fullName>
    </submittedName>
</protein>
<organism evidence="6 7">
    <name type="scientific">Photorhabdus luminescens</name>
    <name type="common">Xenorhabdus luminescens</name>
    <dbReference type="NCBI Taxonomy" id="29488"/>
    <lineage>
        <taxon>Bacteria</taxon>
        <taxon>Pseudomonadati</taxon>
        <taxon>Pseudomonadota</taxon>
        <taxon>Gammaproteobacteria</taxon>
        <taxon>Enterobacterales</taxon>
        <taxon>Morganellaceae</taxon>
        <taxon>Photorhabdus</taxon>
    </lineage>
</organism>
<dbReference type="Proteomes" id="UP000183223">
    <property type="component" value="Unassembled WGS sequence"/>
</dbReference>
<gene>
    <name evidence="6" type="ORF">SAMN02982990_01874</name>
</gene>
<dbReference type="GO" id="GO:0006351">
    <property type="term" value="P:DNA-templated transcription"/>
    <property type="evidence" value="ECO:0007669"/>
    <property type="project" value="TreeGrafter"/>
</dbReference>
<dbReference type="PROSITE" id="PS50931">
    <property type="entry name" value="HTH_LYSR"/>
    <property type="match status" value="1"/>
</dbReference>
<evidence type="ECO:0000256" key="2">
    <source>
        <dbReference type="ARBA" id="ARBA00023015"/>
    </source>
</evidence>
<evidence type="ECO:0000313" key="6">
    <source>
        <dbReference type="EMBL" id="SCZ62605.1"/>
    </source>
</evidence>
<evidence type="ECO:0000313" key="7">
    <source>
        <dbReference type="Proteomes" id="UP000183223"/>
    </source>
</evidence>
<dbReference type="SUPFAM" id="SSF53850">
    <property type="entry name" value="Periplasmic binding protein-like II"/>
    <property type="match status" value="1"/>
</dbReference>
<evidence type="ECO:0000256" key="1">
    <source>
        <dbReference type="ARBA" id="ARBA00009437"/>
    </source>
</evidence>
<feature type="domain" description="HTH lysR-type" evidence="5">
    <location>
        <begin position="26"/>
        <end position="83"/>
    </location>
</feature>
<dbReference type="InterPro" id="IPR005119">
    <property type="entry name" value="LysR_subst-bd"/>
</dbReference>
<sequence>MMHLEIYKVYKAFEYSKVKIAMKDLLRTDMLATFIHVARSQSFSAVARLQGMAASSITRQVDNLEQMLETKLFFRSTRGLSLTDAGEILFSRAQGIINDLVDVQAELAALNGEPQGVLRIACLPTFGRQHIIPMLAELFTQYPKIQVELDQTERLTDPVRDRLDAVIRIGELKDSTLYSKCISTQTWIICASPGYIQRRGTPTSFTELNNHYLLDKHHDPAGICWSRYRDSINFNDEKRILRSDDFETLRMAAVSGFGIALLPNWVVSTDIRSEKLVPLFNDPDGRKEDIYLLRALAHPPAKLTVFMSLLQKRLAKTI</sequence>
<dbReference type="Pfam" id="PF03466">
    <property type="entry name" value="LysR_substrate"/>
    <property type="match status" value="1"/>
</dbReference>
<accession>A0A1G5QL93</accession>
<dbReference type="EMBL" id="FMWJ01000007">
    <property type="protein sequence ID" value="SCZ62605.1"/>
    <property type="molecule type" value="Genomic_DNA"/>
</dbReference>
<dbReference type="GO" id="GO:0043565">
    <property type="term" value="F:sequence-specific DNA binding"/>
    <property type="evidence" value="ECO:0007669"/>
    <property type="project" value="TreeGrafter"/>
</dbReference>
<dbReference type="InterPro" id="IPR036390">
    <property type="entry name" value="WH_DNA-bd_sf"/>
</dbReference>
<reference evidence="7" key="1">
    <citation type="submission" date="2016-10" db="EMBL/GenBank/DDBJ databases">
        <authorList>
            <person name="Varghese N."/>
            <person name="Submissions S."/>
        </authorList>
    </citation>
    <scope>NUCLEOTIDE SEQUENCE [LARGE SCALE GENOMIC DNA]</scope>
    <source>
        <strain evidence="7">ATCC 29999</strain>
    </source>
</reference>
<dbReference type="Pfam" id="PF00126">
    <property type="entry name" value="HTH_1"/>
    <property type="match status" value="1"/>
</dbReference>
<dbReference type="Gene3D" id="1.10.10.10">
    <property type="entry name" value="Winged helix-like DNA-binding domain superfamily/Winged helix DNA-binding domain"/>
    <property type="match status" value="1"/>
</dbReference>
<dbReference type="PANTHER" id="PTHR30537">
    <property type="entry name" value="HTH-TYPE TRANSCRIPTIONAL REGULATOR"/>
    <property type="match status" value="1"/>
</dbReference>
<evidence type="ECO:0000259" key="5">
    <source>
        <dbReference type="PROSITE" id="PS50931"/>
    </source>
</evidence>
<dbReference type="CDD" id="cd08422">
    <property type="entry name" value="PBP2_CrgA_like"/>
    <property type="match status" value="1"/>
</dbReference>
<dbReference type="AlphaFoldDB" id="A0A1G5QL93"/>
<dbReference type="Gene3D" id="3.40.190.290">
    <property type="match status" value="1"/>
</dbReference>
<keyword evidence="2" id="KW-0805">Transcription regulation</keyword>
<dbReference type="PANTHER" id="PTHR30537:SF66">
    <property type="entry name" value="IRON-REGULATED VIRULENCE REGULATORY PROTEIN IRGB"/>
    <property type="match status" value="1"/>
</dbReference>
<keyword evidence="4" id="KW-0804">Transcription</keyword>